<feature type="domain" description="NADP-dependent oxidoreductase" evidence="1">
    <location>
        <begin position="10"/>
        <end position="260"/>
    </location>
</feature>
<dbReference type="CDD" id="cd19072">
    <property type="entry name" value="AKR_AKR3F1-like"/>
    <property type="match status" value="1"/>
</dbReference>
<dbReference type="Proteomes" id="UP000029084">
    <property type="component" value="Chromosome"/>
</dbReference>
<evidence type="ECO:0000313" key="7">
    <source>
        <dbReference type="EMBL" id="AKV82577.1"/>
    </source>
</evidence>
<dbReference type="InterPro" id="IPR036812">
    <property type="entry name" value="NAD(P)_OxRdtase_dom_sf"/>
</dbReference>
<dbReference type="OrthoDB" id="275427at2157"/>
<evidence type="ECO:0000313" key="5">
    <source>
        <dbReference type="EMBL" id="AKV78086.1"/>
    </source>
</evidence>
<organism evidence="2 8">
    <name type="scientific">Metallosphaera sedula</name>
    <dbReference type="NCBI Taxonomy" id="43687"/>
    <lineage>
        <taxon>Archaea</taxon>
        <taxon>Thermoproteota</taxon>
        <taxon>Thermoprotei</taxon>
        <taxon>Sulfolobales</taxon>
        <taxon>Sulfolobaceae</taxon>
        <taxon>Metallosphaera</taxon>
    </lineage>
</organism>
<dbReference type="OMA" id="MVNQIFL"/>
<dbReference type="GO" id="GO:0016491">
    <property type="term" value="F:oxidoreductase activity"/>
    <property type="evidence" value="ECO:0007669"/>
    <property type="project" value="InterPro"/>
</dbReference>
<dbReference type="Proteomes" id="UP000061362">
    <property type="component" value="Chromosome"/>
</dbReference>
<dbReference type="EMBL" id="CP012172">
    <property type="protein sequence ID" value="AKV73596.1"/>
    <property type="molecule type" value="Genomic_DNA"/>
</dbReference>
<sequence>MNLCDKKVSKIGFGTWKIGGGYWSADRTRDPQWIELIRYVYEKGINLFDTAEMYGGGHTEELVGQALRNYDQEDFTIVTKVWNNHLSHDDVIKSAKASLRRLGLKSIDVYLIHWPSPSVPLRETIRAMEKLVDEGVVRCIGVSNFDVALVQEAMEVTAKYQIEANEIEYSYIHRDPENQLIPFLEKNNIKVIAYSPLGRGEISREPKLEEVAKRYGVTPIQVGLNYVARRAIPIPKASTKAHVDELAKVLEWDLREEDYLYLSRS</sequence>
<dbReference type="Proteomes" id="UP000062398">
    <property type="component" value="Chromosome"/>
</dbReference>
<dbReference type="SUPFAM" id="SSF51430">
    <property type="entry name" value="NAD(P)-linked oxidoreductase"/>
    <property type="match status" value="1"/>
</dbReference>
<dbReference type="PROSITE" id="PS00062">
    <property type="entry name" value="ALDOKETO_REDUCTASE_2"/>
    <property type="match status" value="1"/>
</dbReference>
<evidence type="ECO:0000313" key="10">
    <source>
        <dbReference type="Proteomes" id="UP000061362"/>
    </source>
</evidence>
<dbReference type="EMBL" id="CP012176">
    <property type="protein sequence ID" value="AKV82577.1"/>
    <property type="molecule type" value="Genomic_DNA"/>
</dbReference>
<dbReference type="RefSeq" id="WP_012020417.1">
    <property type="nucleotide sequence ID" value="NZ_CP008822.1"/>
</dbReference>
<evidence type="ECO:0000313" key="12">
    <source>
        <dbReference type="Proteomes" id="UP000062475"/>
    </source>
</evidence>
<evidence type="ECO:0000313" key="11">
    <source>
        <dbReference type="Proteomes" id="UP000062398"/>
    </source>
</evidence>
<name>A0A088E2X9_9CREN</name>
<protein>
    <submittedName>
        <fullName evidence="2">Aldo/keto reductase</fullName>
    </submittedName>
</protein>
<evidence type="ECO:0000259" key="1">
    <source>
        <dbReference type="Pfam" id="PF00248"/>
    </source>
</evidence>
<dbReference type="InterPro" id="IPR018170">
    <property type="entry name" value="Aldo/ket_reductase_CS"/>
</dbReference>
<gene>
    <name evidence="2" type="ORF">HA72_0452</name>
    <name evidence="3" type="ORF">MsedA_0465</name>
    <name evidence="4" type="ORF">MsedB_0465</name>
    <name evidence="5" type="ORF">MsedC_0464</name>
    <name evidence="6" type="ORF">MsedD_0465</name>
    <name evidence="7" type="ORF">MsedE_0465</name>
</gene>
<accession>A0A088E2X9</accession>
<dbReference type="Gene3D" id="3.20.20.100">
    <property type="entry name" value="NADP-dependent oxidoreductase domain"/>
    <property type="match status" value="1"/>
</dbReference>
<proteinExistence type="predicted"/>
<evidence type="ECO:0000313" key="9">
    <source>
        <dbReference type="Proteomes" id="UP000056255"/>
    </source>
</evidence>
<dbReference type="GeneID" id="91754899"/>
<dbReference type="AlphaFoldDB" id="A0A088E2X9"/>
<dbReference type="EMBL" id="CP012173">
    <property type="protein sequence ID" value="AKV75837.1"/>
    <property type="molecule type" value="Genomic_DNA"/>
</dbReference>
<dbReference type="Pfam" id="PF00248">
    <property type="entry name" value="Aldo_ket_red"/>
    <property type="match status" value="1"/>
</dbReference>
<evidence type="ECO:0000313" key="3">
    <source>
        <dbReference type="EMBL" id="AKV73596.1"/>
    </source>
</evidence>
<dbReference type="Proteomes" id="UP000056255">
    <property type="component" value="Chromosome"/>
</dbReference>
<dbReference type="EMBL" id="CP012174">
    <property type="protein sequence ID" value="AKV78086.1"/>
    <property type="molecule type" value="Genomic_DNA"/>
</dbReference>
<evidence type="ECO:0000313" key="8">
    <source>
        <dbReference type="Proteomes" id="UP000029084"/>
    </source>
</evidence>
<reference evidence="10 11" key="2">
    <citation type="journal article" date="2015" name="Genome Announc.">
        <title>Complete Genome Sequences of Evolved Arsenate-Resistant Metallosphaera sedula Strains.</title>
        <authorList>
            <person name="Ai C."/>
            <person name="McCarthy S."/>
            <person name="Schackwitz W."/>
            <person name="Martin J."/>
            <person name="Lipzen A."/>
            <person name="Blum P."/>
        </authorList>
    </citation>
    <scope>NUCLEOTIDE SEQUENCE [LARGE SCALE GENOMIC DNA]</scope>
    <source>
        <strain evidence="5 11">ARS120-1</strain>
        <strain evidence="6 10">ARS120-2</strain>
        <strain evidence="3 13">ARS50-1</strain>
        <strain evidence="4 12">ARS50-2</strain>
    </source>
</reference>
<dbReference type="PANTHER" id="PTHR43638:SF3">
    <property type="entry name" value="ALDEHYDE REDUCTASE"/>
    <property type="match status" value="1"/>
</dbReference>
<dbReference type="InterPro" id="IPR020471">
    <property type="entry name" value="AKR"/>
</dbReference>
<evidence type="ECO:0000313" key="13">
    <source>
        <dbReference type="Proteomes" id="UP000068832"/>
    </source>
</evidence>
<dbReference type="Proteomes" id="UP000068832">
    <property type="component" value="Chromosome"/>
</dbReference>
<evidence type="ECO:0000313" key="2">
    <source>
        <dbReference type="EMBL" id="AIM26616.1"/>
    </source>
</evidence>
<dbReference type="PRINTS" id="PR00069">
    <property type="entry name" value="ALDKETRDTASE"/>
</dbReference>
<evidence type="ECO:0000313" key="4">
    <source>
        <dbReference type="EMBL" id="AKV75837.1"/>
    </source>
</evidence>
<reference evidence="7 9" key="3">
    <citation type="submission" date="2015-07" db="EMBL/GenBank/DDBJ databases">
        <title>Physiological, transcriptional responses and genome re-sequencing of acid resistant extremely thermoacidophilic Metallosphaera sedula SARC-M1.</title>
        <authorList>
            <person name="Ai C."/>
            <person name="McCarthy S."/>
            <person name="Eckrich V."/>
            <person name="Rudrappa D."/>
            <person name="Qiu G."/>
            <person name="Blum P."/>
        </authorList>
    </citation>
    <scope>NUCLEOTIDE SEQUENCE [LARGE SCALE GENOMIC DNA]</scope>
    <source>
        <strain evidence="7 9">SARC-M1</strain>
    </source>
</reference>
<dbReference type="EMBL" id="CP012175">
    <property type="protein sequence ID" value="AKV80331.1"/>
    <property type="molecule type" value="Genomic_DNA"/>
</dbReference>
<reference evidence="2 8" key="1">
    <citation type="journal article" date="2014" name="J. Bacteriol.">
        <title>Role of an Archaeal PitA Transporter in the Copper and Arsenic Resistance of Metallosphaera sedula, an Extreme Thermoacidophile.</title>
        <authorList>
            <person name="McCarthy S."/>
            <person name="Ai C."/>
            <person name="Wheaton G."/>
            <person name="Tevatia R."/>
            <person name="Eckrich V."/>
            <person name="Kelly R."/>
            <person name="Blum P."/>
        </authorList>
    </citation>
    <scope>NUCLEOTIDE SEQUENCE [LARGE SCALE GENOMIC DNA]</scope>
    <source>
        <strain evidence="2 8">CuR1</strain>
    </source>
</reference>
<dbReference type="EMBL" id="CP008822">
    <property type="protein sequence ID" value="AIM26616.1"/>
    <property type="molecule type" value="Genomic_DNA"/>
</dbReference>
<dbReference type="PIRSF" id="PIRSF000097">
    <property type="entry name" value="AKR"/>
    <property type="match status" value="1"/>
</dbReference>
<dbReference type="InterPro" id="IPR023210">
    <property type="entry name" value="NADP_OxRdtase_dom"/>
</dbReference>
<evidence type="ECO:0000313" key="6">
    <source>
        <dbReference type="EMBL" id="AKV80331.1"/>
    </source>
</evidence>
<dbReference type="PATRIC" id="fig|43687.5.peg.464"/>
<dbReference type="PANTHER" id="PTHR43638">
    <property type="entry name" value="OXIDOREDUCTASE, ALDO/KETO REDUCTASE FAMILY PROTEIN"/>
    <property type="match status" value="1"/>
</dbReference>
<dbReference type="Proteomes" id="UP000062475">
    <property type="component" value="Chromosome"/>
</dbReference>